<evidence type="ECO:0000313" key="1">
    <source>
        <dbReference type="EMBL" id="ACG63048.1"/>
    </source>
</evidence>
<proteinExistence type="predicted"/>
<dbReference type="AlphaFoldDB" id="B4U4Y1"/>
<dbReference type="Proteomes" id="UP000001873">
    <property type="component" value="Chromosome"/>
</dbReference>
<reference evidence="1 2" key="1">
    <citation type="journal article" date="2008" name="PLoS ONE">
        <title>Genome sequence of a lancefield group C Streptococcus zooepidemicus strain causing epidemic nephritis: new information about an old disease.</title>
        <authorList>
            <person name="Beres S.B."/>
            <person name="Sesso R."/>
            <person name="Pinto S.W.L."/>
            <person name="Hoe N.P."/>
            <person name="Porcella S.F."/>
            <person name="Deleo F.R."/>
            <person name="Musser J.M."/>
        </authorList>
    </citation>
    <scope>NUCLEOTIDE SEQUENCE [LARGE SCALE GENOMIC DNA]</scope>
    <source>
        <strain evidence="1 2">MGCS10565</strain>
    </source>
</reference>
<evidence type="ECO:0000313" key="2">
    <source>
        <dbReference type="Proteomes" id="UP000001873"/>
    </source>
</evidence>
<gene>
    <name evidence="1" type="ordered locus">Sez_1719</name>
</gene>
<dbReference type="HOGENOM" id="CLU_216946_0_0_9"/>
<dbReference type="KEGG" id="sez:Sez_1719"/>
<accession>B4U4Y1</accession>
<organism evidence="1 2">
    <name type="scientific">Streptococcus equi subsp. zooepidemicus (strain MGCS10565)</name>
    <dbReference type="NCBI Taxonomy" id="552526"/>
    <lineage>
        <taxon>Bacteria</taxon>
        <taxon>Bacillati</taxon>
        <taxon>Bacillota</taxon>
        <taxon>Bacilli</taxon>
        <taxon>Lactobacillales</taxon>
        <taxon>Streptococcaceae</taxon>
        <taxon>Streptococcus</taxon>
    </lineage>
</organism>
<name>B4U4Y1_STREM</name>
<dbReference type="EMBL" id="CP001129">
    <property type="protein sequence ID" value="ACG63048.1"/>
    <property type="molecule type" value="Genomic_DNA"/>
</dbReference>
<sequence length="47" mass="5651">MPKYFDNRMVFIPTILQENTEKRKLYAKNDRYLFAISLRSNLKPDNG</sequence>
<protein>
    <submittedName>
        <fullName evidence="1">Uncharacterized protein</fullName>
    </submittedName>
</protein>